<evidence type="ECO:0000313" key="1">
    <source>
        <dbReference type="EMBL" id="KHG19977.1"/>
    </source>
</evidence>
<dbReference type="AlphaFoldDB" id="A0A0B0P500"/>
<protein>
    <submittedName>
        <fullName evidence="1">Avirulence AvrBs3</fullName>
    </submittedName>
</protein>
<name>A0A0B0P500_GOSAR</name>
<dbReference type="EMBL" id="KN414491">
    <property type="protein sequence ID" value="KHG19977.1"/>
    <property type="molecule type" value="Genomic_DNA"/>
</dbReference>
<evidence type="ECO:0000313" key="2">
    <source>
        <dbReference type="Proteomes" id="UP000032142"/>
    </source>
</evidence>
<organism evidence="1 2">
    <name type="scientific">Gossypium arboreum</name>
    <name type="common">Tree cotton</name>
    <name type="synonym">Gossypium nanking</name>
    <dbReference type="NCBI Taxonomy" id="29729"/>
    <lineage>
        <taxon>Eukaryota</taxon>
        <taxon>Viridiplantae</taxon>
        <taxon>Streptophyta</taxon>
        <taxon>Embryophyta</taxon>
        <taxon>Tracheophyta</taxon>
        <taxon>Spermatophyta</taxon>
        <taxon>Magnoliopsida</taxon>
        <taxon>eudicotyledons</taxon>
        <taxon>Gunneridae</taxon>
        <taxon>Pentapetalae</taxon>
        <taxon>rosids</taxon>
        <taxon>malvids</taxon>
        <taxon>Malvales</taxon>
        <taxon>Malvaceae</taxon>
        <taxon>Malvoideae</taxon>
        <taxon>Gossypium</taxon>
    </lineage>
</organism>
<proteinExistence type="predicted"/>
<keyword evidence="2" id="KW-1185">Reference proteome</keyword>
<gene>
    <name evidence="1" type="ORF">F383_26134</name>
</gene>
<accession>A0A0B0P500</accession>
<sequence>MGKVPMPCPRHGLTLTIEIEADAMSQKWSYTSSHISVPMPCPRHGLTMKHVVADACPKHVLHWLTSQGRCMFQTCLTLALISMPMPCPRHGLTLALIMWPMPVPDMSYTGTQITMSWHEYPINFLRFKWDFYYLNIHHT</sequence>
<reference evidence="2" key="1">
    <citation type="submission" date="2014-09" db="EMBL/GenBank/DDBJ databases">
        <authorList>
            <person name="Mudge J."/>
            <person name="Ramaraj T."/>
            <person name="Lindquist I.E."/>
            <person name="Bharti A.K."/>
            <person name="Sundararajan A."/>
            <person name="Cameron C.T."/>
            <person name="Woodward J.E."/>
            <person name="May G.D."/>
            <person name="Brubaker C."/>
            <person name="Broadhvest J."/>
            <person name="Wilkins T.A."/>
        </authorList>
    </citation>
    <scope>NUCLEOTIDE SEQUENCE</scope>
    <source>
        <strain evidence="2">cv. AKA8401</strain>
    </source>
</reference>
<dbReference type="Proteomes" id="UP000032142">
    <property type="component" value="Unassembled WGS sequence"/>
</dbReference>